<dbReference type="Proteomes" id="UP000035514">
    <property type="component" value="Unassembled WGS sequence"/>
</dbReference>
<evidence type="ECO:0000313" key="2">
    <source>
        <dbReference type="Proteomes" id="UP000035514"/>
    </source>
</evidence>
<dbReference type="AlphaFoldDB" id="A0A0G9JRC1"/>
<gene>
    <name evidence="1" type="ORF">AA20_11455</name>
</gene>
<sequence>MDWASAFSNIGSKVFDGNNIANFGNLASGAGTLWGAYNANKLGNAQIDLMKQQNQLYLDKYEQDKKDKQSLNNSFASVWGN</sequence>
<proteinExistence type="predicted"/>
<evidence type="ECO:0000313" key="1">
    <source>
        <dbReference type="EMBL" id="KLD96705.1"/>
    </source>
</evidence>
<accession>A0A0G9JRC1</accession>
<dbReference type="RefSeq" id="WP_046997315.1">
    <property type="nucleotide sequence ID" value="NZ_JAIQ01000165.1"/>
</dbReference>
<dbReference type="PATRIC" id="fig|1447256.3.peg.2246"/>
<name>A0A0G9JRC1_9BACT</name>
<organism evidence="1 2">
    <name type="scientific">Aliarcobacter butzleri L348</name>
    <dbReference type="NCBI Taxonomy" id="1447256"/>
    <lineage>
        <taxon>Bacteria</taxon>
        <taxon>Pseudomonadati</taxon>
        <taxon>Campylobacterota</taxon>
        <taxon>Epsilonproteobacteria</taxon>
        <taxon>Campylobacterales</taxon>
        <taxon>Arcobacteraceae</taxon>
        <taxon>Aliarcobacter</taxon>
    </lineage>
</organism>
<protein>
    <submittedName>
        <fullName evidence="1">Uncharacterized protein</fullName>
    </submittedName>
</protein>
<comment type="caution">
    <text evidence="1">The sequence shown here is derived from an EMBL/GenBank/DDBJ whole genome shotgun (WGS) entry which is preliminary data.</text>
</comment>
<dbReference type="EMBL" id="JAIQ01000165">
    <property type="protein sequence ID" value="KLD96705.1"/>
    <property type="molecule type" value="Genomic_DNA"/>
</dbReference>
<reference evidence="1 2" key="1">
    <citation type="submission" date="2014-01" db="EMBL/GenBank/DDBJ databases">
        <title>Development of a Comparative Genomic Fingerprinting Assay for High Resolution Genotyping of Arcobacter butzleri.</title>
        <authorList>
            <person name="Webb A.L."/>
            <person name="Inglis G.D."/>
            <person name="Kruczkiewicz P."/>
            <person name="Selinger L.B."/>
            <person name="Taboada E.N."/>
        </authorList>
    </citation>
    <scope>NUCLEOTIDE SEQUENCE [LARGE SCALE GENOMIC DNA]</scope>
    <source>
        <strain evidence="1 2">L348</strain>
    </source>
</reference>